<proteinExistence type="inferred from homology"/>
<dbReference type="OrthoDB" id="1735832at2759"/>
<protein>
    <submittedName>
        <fullName evidence="6">Uncharacterized protein</fullName>
    </submittedName>
</protein>
<dbReference type="EMBL" id="LFYR01002101">
    <property type="protein sequence ID" value="KMZ57258.1"/>
    <property type="molecule type" value="Genomic_DNA"/>
</dbReference>
<dbReference type="GO" id="GO:0046872">
    <property type="term" value="F:metal ion binding"/>
    <property type="evidence" value="ECO:0007669"/>
    <property type="project" value="UniProtKB-KW"/>
</dbReference>
<name>A0A0K9NKW5_ZOSMR</name>
<sequence>MVHSVQFRDSVASYACRLTETEPLVQERMLGRSVFPKAIGELHGHSGIGRLLLFYVRAGLGIVGPRSEMGVANAGLVYFGNGLLAISEDDLAYY</sequence>
<keyword evidence="4" id="KW-0223">Dioxygenase</keyword>
<keyword evidence="3" id="KW-0479">Metal-binding</keyword>
<evidence type="ECO:0000256" key="1">
    <source>
        <dbReference type="ARBA" id="ARBA00001954"/>
    </source>
</evidence>
<evidence type="ECO:0000256" key="3">
    <source>
        <dbReference type="ARBA" id="ARBA00022723"/>
    </source>
</evidence>
<dbReference type="Pfam" id="PF03055">
    <property type="entry name" value="RPE65"/>
    <property type="match status" value="1"/>
</dbReference>
<keyword evidence="7" id="KW-1185">Reference proteome</keyword>
<dbReference type="GO" id="GO:0016702">
    <property type="term" value="F:oxidoreductase activity, acting on single donors with incorporation of molecular oxygen, incorporation of two atoms of oxygen"/>
    <property type="evidence" value="ECO:0007669"/>
    <property type="project" value="InterPro"/>
</dbReference>
<dbReference type="Proteomes" id="UP000036987">
    <property type="component" value="Unassembled WGS sequence"/>
</dbReference>
<dbReference type="InterPro" id="IPR004294">
    <property type="entry name" value="Carotenoid_Oase"/>
</dbReference>
<gene>
    <name evidence="6" type="ORF">ZOSMA_88G00780</name>
</gene>
<reference evidence="7" key="1">
    <citation type="journal article" date="2016" name="Nature">
        <title>The genome of the seagrass Zostera marina reveals angiosperm adaptation to the sea.</title>
        <authorList>
            <person name="Olsen J.L."/>
            <person name="Rouze P."/>
            <person name="Verhelst B."/>
            <person name="Lin Y.-C."/>
            <person name="Bayer T."/>
            <person name="Collen J."/>
            <person name="Dattolo E."/>
            <person name="De Paoli E."/>
            <person name="Dittami S."/>
            <person name="Maumus F."/>
            <person name="Michel G."/>
            <person name="Kersting A."/>
            <person name="Lauritano C."/>
            <person name="Lohaus R."/>
            <person name="Toepel M."/>
            <person name="Tonon T."/>
            <person name="Vanneste K."/>
            <person name="Amirebrahimi M."/>
            <person name="Brakel J."/>
            <person name="Bostroem C."/>
            <person name="Chovatia M."/>
            <person name="Grimwood J."/>
            <person name="Jenkins J.W."/>
            <person name="Jueterbock A."/>
            <person name="Mraz A."/>
            <person name="Stam W.T."/>
            <person name="Tice H."/>
            <person name="Bornberg-Bauer E."/>
            <person name="Green P.J."/>
            <person name="Pearson G.A."/>
            <person name="Procaccini G."/>
            <person name="Duarte C.M."/>
            <person name="Schmutz J."/>
            <person name="Reusch T.B.H."/>
            <person name="Van de Peer Y."/>
        </authorList>
    </citation>
    <scope>NUCLEOTIDE SEQUENCE [LARGE SCALE GENOMIC DNA]</scope>
    <source>
        <strain evidence="7">cv. Finnish</strain>
    </source>
</reference>
<dbReference type="STRING" id="29655.A0A0K9NKW5"/>
<keyword evidence="4" id="KW-0560">Oxidoreductase</keyword>
<comment type="caution">
    <text evidence="6">The sequence shown here is derived from an EMBL/GenBank/DDBJ whole genome shotgun (WGS) entry which is preliminary data.</text>
</comment>
<dbReference type="AlphaFoldDB" id="A0A0K9NKW5"/>
<dbReference type="PANTHER" id="PTHR10543">
    <property type="entry name" value="BETA-CAROTENE DIOXYGENASE"/>
    <property type="match status" value="1"/>
</dbReference>
<evidence type="ECO:0000256" key="2">
    <source>
        <dbReference type="ARBA" id="ARBA00006787"/>
    </source>
</evidence>
<keyword evidence="5" id="KW-0408">Iron</keyword>
<comment type="cofactor">
    <cofactor evidence="1">
        <name>Fe(2+)</name>
        <dbReference type="ChEBI" id="CHEBI:29033"/>
    </cofactor>
</comment>
<evidence type="ECO:0000313" key="6">
    <source>
        <dbReference type="EMBL" id="KMZ57258.1"/>
    </source>
</evidence>
<accession>A0A0K9NKW5</accession>
<evidence type="ECO:0000256" key="5">
    <source>
        <dbReference type="ARBA" id="ARBA00023004"/>
    </source>
</evidence>
<evidence type="ECO:0000313" key="7">
    <source>
        <dbReference type="Proteomes" id="UP000036987"/>
    </source>
</evidence>
<comment type="similarity">
    <text evidence="2">Belongs to the carotenoid oxygenase family.</text>
</comment>
<dbReference type="PANTHER" id="PTHR10543:SF123">
    <property type="entry name" value="9-CIS-EPOXYCAROTENOID DIOXYGENASE NCED5, CHLOROPLASTIC-RELATED"/>
    <property type="match status" value="1"/>
</dbReference>
<evidence type="ECO:0000256" key="4">
    <source>
        <dbReference type="ARBA" id="ARBA00022964"/>
    </source>
</evidence>
<organism evidence="6 7">
    <name type="scientific">Zostera marina</name>
    <name type="common">Eelgrass</name>
    <dbReference type="NCBI Taxonomy" id="29655"/>
    <lineage>
        <taxon>Eukaryota</taxon>
        <taxon>Viridiplantae</taxon>
        <taxon>Streptophyta</taxon>
        <taxon>Embryophyta</taxon>
        <taxon>Tracheophyta</taxon>
        <taxon>Spermatophyta</taxon>
        <taxon>Magnoliopsida</taxon>
        <taxon>Liliopsida</taxon>
        <taxon>Zosteraceae</taxon>
        <taxon>Zostera</taxon>
    </lineage>
</organism>